<proteinExistence type="predicted"/>
<feature type="region of interest" description="Disordered" evidence="1">
    <location>
        <begin position="35"/>
        <end position="62"/>
    </location>
</feature>
<evidence type="ECO:0000256" key="1">
    <source>
        <dbReference type="SAM" id="MobiDB-lite"/>
    </source>
</evidence>
<protein>
    <submittedName>
        <fullName evidence="2">Uncharacterized protein</fullName>
    </submittedName>
</protein>
<evidence type="ECO:0000313" key="3">
    <source>
        <dbReference type="Proteomes" id="UP001295444"/>
    </source>
</evidence>
<evidence type="ECO:0000313" key="2">
    <source>
        <dbReference type="EMBL" id="CAH2297149.1"/>
    </source>
</evidence>
<keyword evidence="3" id="KW-1185">Reference proteome</keyword>
<gene>
    <name evidence="2" type="ORF">PECUL_23A008632</name>
</gene>
<reference evidence="2" key="1">
    <citation type="submission" date="2022-03" db="EMBL/GenBank/DDBJ databases">
        <authorList>
            <person name="Alioto T."/>
            <person name="Alioto T."/>
            <person name="Gomez Garrido J."/>
        </authorList>
    </citation>
    <scope>NUCLEOTIDE SEQUENCE</scope>
</reference>
<accession>A0AAD1WBP9</accession>
<dbReference type="Proteomes" id="UP001295444">
    <property type="component" value="Chromosome 05"/>
</dbReference>
<dbReference type="AlphaFoldDB" id="A0AAD1WBP9"/>
<organism evidence="2 3">
    <name type="scientific">Pelobates cultripes</name>
    <name type="common">Western spadefoot toad</name>
    <dbReference type="NCBI Taxonomy" id="61616"/>
    <lineage>
        <taxon>Eukaryota</taxon>
        <taxon>Metazoa</taxon>
        <taxon>Chordata</taxon>
        <taxon>Craniata</taxon>
        <taxon>Vertebrata</taxon>
        <taxon>Euteleostomi</taxon>
        <taxon>Amphibia</taxon>
        <taxon>Batrachia</taxon>
        <taxon>Anura</taxon>
        <taxon>Pelobatoidea</taxon>
        <taxon>Pelobatidae</taxon>
        <taxon>Pelobates</taxon>
    </lineage>
</organism>
<name>A0AAD1WBP9_PELCU</name>
<sequence>MEETQTSSDLQAMTAAAVAASMKKDFSKTLLTEHDTAKPISKRAHYVADSEDSDSSRERIST</sequence>
<dbReference type="EMBL" id="OW240916">
    <property type="protein sequence ID" value="CAH2297149.1"/>
    <property type="molecule type" value="Genomic_DNA"/>
</dbReference>